<evidence type="ECO:0000256" key="9">
    <source>
        <dbReference type="ARBA" id="ARBA00022676"/>
    </source>
</evidence>
<feature type="transmembrane region" description="Helical" evidence="16">
    <location>
        <begin position="564"/>
        <end position="582"/>
    </location>
</feature>
<evidence type="ECO:0000256" key="4">
    <source>
        <dbReference type="ARBA" id="ARBA00012539"/>
    </source>
</evidence>
<dbReference type="Pfam" id="PF03552">
    <property type="entry name" value="Cellulose_synt"/>
    <property type="match status" value="1"/>
</dbReference>
<dbReference type="Gene3D" id="2.40.10.220">
    <property type="entry name" value="predicted glycosyltransferase like domains"/>
    <property type="match status" value="1"/>
</dbReference>
<comment type="cofactor">
    <cofactor evidence="16">
        <name>Mg(2+)</name>
        <dbReference type="ChEBI" id="CHEBI:18420"/>
    </cofactor>
</comment>
<comment type="subcellular location">
    <subcellularLocation>
        <location evidence="1">Cell inner membrane</location>
        <topology evidence="1">Multi-pass membrane protein</topology>
    </subcellularLocation>
</comment>
<dbReference type="GO" id="GO:0006011">
    <property type="term" value="P:UDP-alpha-D-glucose metabolic process"/>
    <property type="evidence" value="ECO:0007669"/>
    <property type="project" value="InterPro"/>
</dbReference>
<keyword evidence="20" id="KW-1185">Reference proteome</keyword>
<feature type="transmembrane region" description="Helical" evidence="16">
    <location>
        <begin position="184"/>
        <end position="201"/>
    </location>
</feature>
<feature type="transmembrane region" description="Helical" evidence="16">
    <location>
        <begin position="158"/>
        <end position="178"/>
    </location>
</feature>
<comment type="function">
    <text evidence="16">Catalytic subunit of cellulose synthase. It polymerizes uridine 5'-diphosphate glucose to cellulose.</text>
</comment>
<dbReference type="InterPro" id="IPR009875">
    <property type="entry name" value="PilZ_domain"/>
</dbReference>
<dbReference type="Pfam" id="PF07238">
    <property type="entry name" value="PilZ"/>
    <property type="match status" value="1"/>
</dbReference>
<evidence type="ECO:0000256" key="13">
    <source>
        <dbReference type="ARBA" id="ARBA00022989"/>
    </source>
</evidence>
<feature type="transmembrane region" description="Helical" evidence="16">
    <location>
        <begin position="239"/>
        <end position="263"/>
    </location>
</feature>
<keyword evidence="10 16" id="KW-0808">Transferase</keyword>
<evidence type="ECO:0000256" key="10">
    <source>
        <dbReference type="ARBA" id="ARBA00022679"/>
    </source>
</evidence>
<reference evidence="20" key="1">
    <citation type="journal article" date="2005" name="Science">
        <title>Life at depth: Photobacterium profundum genome sequence and expression analysis.</title>
        <authorList>
            <person name="Vezzi A."/>
            <person name="Campanaro S."/>
            <person name="D'Angelo M."/>
            <person name="Simonato F."/>
            <person name="Vitulo N."/>
            <person name="Lauro F.M."/>
            <person name="Cestaro A."/>
            <person name="Malacrida G."/>
            <person name="Simionati B."/>
            <person name="Cannata N."/>
            <person name="Romualdi C."/>
            <person name="Bartlett D.H."/>
            <person name="Valle G."/>
        </authorList>
    </citation>
    <scope>NUCLEOTIDE SEQUENCE [LARGE SCALE GENOMIC DNA]</scope>
    <source>
        <strain evidence="20">ATCC BAA-1253 / SS9</strain>
    </source>
</reference>
<dbReference type="PRINTS" id="PR01439">
    <property type="entry name" value="CELLSNTHASEA"/>
</dbReference>
<comment type="similarity">
    <text evidence="3">Belongs to the glycosyltransferase 2 family.</text>
</comment>
<evidence type="ECO:0000256" key="11">
    <source>
        <dbReference type="ARBA" id="ARBA00022692"/>
    </source>
</evidence>
<keyword evidence="12 16" id="KW-0135">Cellulose biosynthesis</keyword>
<dbReference type="AlphaFoldDB" id="Q6LRE9"/>
<dbReference type="EMBL" id="CR378668">
    <property type="protein sequence ID" value="CAG20127.1"/>
    <property type="molecule type" value="Genomic_DNA"/>
</dbReference>
<dbReference type="PANTHER" id="PTHR43867">
    <property type="entry name" value="CELLULOSE SYNTHASE CATALYTIC SUBUNIT A [UDP-FORMING]"/>
    <property type="match status" value="1"/>
</dbReference>
<dbReference type="InterPro" id="IPR005150">
    <property type="entry name" value="Cellulose_synth"/>
</dbReference>
<dbReference type="STRING" id="298386.PBPRA1720"/>
<dbReference type="GO" id="GO:0035438">
    <property type="term" value="F:cyclic-di-GMP binding"/>
    <property type="evidence" value="ECO:0007669"/>
    <property type="project" value="InterPro"/>
</dbReference>
<feature type="transmembrane region" description="Helical" evidence="16">
    <location>
        <begin position="650"/>
        <end position="670"/>
    </location>
</feature>
<evidence type="ECO:0000256" key="2">
    <source>
        <dbReference type="ARBA" id="ARBA00005186"/>
    </source>
</evidence>
<evidence type="ECO:0000259" key="17">
    <source>
        <dbReference type="Pfam" id="PF00535"/>
    </source>
</evidence>
<dbReference type="SUPFAM" id="SSF141371">
    <property type="entry name" value="PilZ domain-like"/>
    <property type="match status" value="1"/>
</dbReference>
<evidence type="ECO:0000256" key="14">
    <source>
        <dbReference type="ARBA" id="ARBA00023136"/>
    </source>
</evidence>
<keyword evidence="8 16" id="KW-0973">c-di-GMP</keyword>
<dbReference type="GO" id="GO:0005886">
    <property type="term" value="C:plasma membrane"/>
    <property type="evidence" value="ECO:0007669"/>
    <property type="project" value="UniProtKB-SubCell"/>
</dbReference>
<sequence>MSMYSGLNVIFKSWIVNTFFQQLKVYEHDGGGASNRIGRFILFIWFTFCFIFLKEKINETPSWKLLLLYYPQINFARPKVLDLLRFIVQSFWLLIVRQDLSNTNNVAVKNYSLRLNNKIVSVFHMPFEYLSLLVIWLEKKASSSESVPFVKKNKNDELFNAVNYVLLFIVLLLIFLCFTVPFNLQAQTVFIIILWSLAMMFRRMPGRFPTMLLIVLSLTASCRYIWWRYTSTLNWDEPLALVLGLILLLAETFAWVVLILGYFQNIWPLNRKPALLPVDTTLWPSIDLMIPTYNEDLDVVKATVYASLGVDWPKDKLNIYILDDGKRDSFKKFAKEAGVHYIRRPLNNYAKAGNINYALERSGGEYVAIFDCDHIPTRAFFQLTMGLFLNDPKLALVQTPHHFFSPDPFERNLSNFRDVPNEGSLFYGLIQDGNDLWDGTFFCGSCAVLRRKPLEEVGGIAVETVTEDAHTSLRMHRLGYSSAYLKQPLSAGLATETLSAHVGQRIRWARGMAQIFRVDNPLTGKGLKWQQRLCYANAMLHFLSGIPRIIFLIAPLAFLLLHSYVIYAPALAIVLYVLPHMVHASITNSRIQGDYRFSFWGEVYETVLAWYIARPTTIALFAPHKGTFNVTAKGGLIHKTHYDWVISKPYLALVFLNIIGAGFGIYRLGWGPTDEIATVIVNVLWTVYNLLILGGAVAVAAETKQIRKDHRVPVKIPMTIRLYSGHLLQAEMNDFSLGGIRVVIGQSLALQQGQKLDIILSRADQEFIFPAKITYSNGSTMGLQLEPLTTQQEVDYVQCTFARADTWTKWQQGYQTDKPLMSMKSVLKVGFNGYPSLLQHSPKPVVLIVQSFLKVGDFVGSFRPRNTLTRANDNAN</sequence>
<gene>
    <name evidence="19" type="primary">YHJO</name>
    <name evidence="19" type="ordered locus">PBPRA1720</name>
</gene>
<evidence type="ECO:0000256" key="7">
    <source>
        <dbReference type="ARBA" id="ARBA00022519"/>
    </source>
</evidence>
<evidence type="ECO:0000259" key="18">
    <source>
        <dbReference type="Pfam" id="PF07238"/>
    </source>
</evidence>
<evidence type="ECO:0000313" key="20">
    <source>
        <dbReference type="Proteomes" id="UP000000593"/>
    </source>
</evidence>
<dbReference type="SUPFAM" id="SSF53448">
    <property type="entry name" value="Nucleotide-diphospho-sugar transferases"/>
    <property type="match status" value="1"/>
</dbReference>
<feature type="transmembrane region" description="Helical" evidence="16">
    <location>
        <begin position="208"/>
        <end position="227"/>
    </location>
</feature>
<keyword evidence="9 16" id="KW-0328">Glycosyltransferase</keyword>
<comment type="pathway">
    <text evidence="2 16">Glycan metabolism; bacterial cellulose biosynthesis.</text>
</comment>
<dbReference type="KEGG" id="ppr:PBPRA1720"/>
<dbReference type="Proteomes" id="UP000000593">
    <property type="component" value="Chromosome 1"/>
</dbReference>
<accession>Q6LRE9</accession>
<comment type="catalytic activity">
    <reaction evidence="15 16">
        <text>[(1-&gt;4)-beta-D-glucosyl](n) + UDP-alpha-D-glucose = [(1-&gt;4)-beta-D-glucosyl](n+1) + UDP + H(+)</text>
        <dbReference type="Rhea" id="RHEA:19929"/>
        <dbReference type="Rhea" id="RHEA-COMP:10033"/>
        <dbReference type="Rhea" id="RHEA-COMP:10034"/>
        <dbReference type="ChEBI" id="CHEBI:15378"/>
        <dbReference type="ChEBI" id="CHEBI:18246"/>
        <dbReference type="ChEBI" id="CHEBI:58223"/>
        <dbReference type="ChEBI" id="CHEBI:58885"/>
        <dbReference type="EC" id="2.4.1.12"/>
    </reaction>
</comment>
<feature type="transmembrane region" description="Helical" evidence="16">
    <location>
        <begin position="538"/>
        <end position="558"/>
    </location>
</feature>
<dbReference type="UniPathway" id="UPA00694"/>
<dbReference type="eggNOG" id="COG1215">
    <property type="taxonomic scope" value="Bacteria"/>
</dbReference>
<dbReference type="Pfam" id="PF00535">
    <property type="entry name" value="Glycos_transf_2"/>
    <property type="match status" value="1"/>
</dbReference>
<dbReference type="CDD" id="cd06421">
    <property type="entry name" value="CESA_CelA_like"/>
    <property type="match status" value="1"/>
</dbReference>
<dbReference type="InterPro" id="IPR050321">
    <property type="entry name" value="Glycosyltr_2/OpgH_subfam"/>
</dbReference>
<dbReference type="FunFam" id="3.90.550.10:FF:000061">
    <property type="entry name" value="Cellulose synthase catalytic subunit [UDP-forming]"/>
    <property type="match status" value="1"/>
</dbReference>
<evidence type="ECO:0000256" key="3">
    <source>
        <dbReference type="ARBA" id="ARBA00006739"/>
    </source>
</evidence>
<feature type="transmembrane region" description="Helical" evidence="16">
    <location>
        <begin position="676"/>
        <end position="701"/>
    </location>
</feature>
<dbReference type="NCBIfam" id="NF008558">
    <property type="entry name" value="PRK11498.1"/>
    <property type="match status" value="1"/>
</dbReference>
<dbReference type="InterPro" id="IPR029044">
    <property type="entry name" value="Nucleotide-diphossugar_trans"/>
</dbReference>
<feature type="domain" description="Glycosyltransferase 2-like" evidence="17">
    <location>
        <begin position="289"/>
        <end position="457"/>
    </location>
</feature>
<keyword evidence="6 16" id="KW-1003">Cell membrane</keyword>
<evidence type="ECO:0000313" key="19">
    <source>
        <dbReference type="EMBL" id="CAG20127.1"/>
    </source>
</evidence>
<keyword evidence="11 16" id="KW-0812">Transmembrane</keyword>
<dbReference type="HOGENOM" id="CLU_011907_5_0_6"/>
<feature type="transmembrane region" description="Helical" evidence="16">
    <location>
        <begin position="37"/>
        <end position="53"/>
    </location>
</feature>
<dbReference type="GO" id="GO:0016760">
    <property type="term" value="F:cellulose synthase (UDP-forming) activity"/>
    <property type="evidence" value="ECO:0007669"/>
    <property type="project" value="UniProtKB-EC"/>
</dbReference>
<dbReference type="PANTHER" id="PTHR43867:SF2">
    <property type="entry name" value="CELLULOSE SYNTHASE CATALYTIC SUBUNIT A [UDP-FORMING]"/>
    <property type="match status" value="1"/>
</dbReference>
<dbReference type="InterPro" id="IPR003919">
    <property type="entry name" value="Cell_synth_A"/>
</dbReference>
<feature type="domain" description="PilZ" evidence="18">
    <location>
        <begin position="705"/>
        <end position="801"/>
    </location>
</feature>
<keyword evidence="14 16" id="KW-0472">Membrane</keyword>
<dbReference type="Gene3D" id="3.90.550.10">
    <property type="entry name" value="Spore Coat Polysaccharide Biosynthesis Protein SpsA, Chain A"/>
    <property type="match status" value="1"/>
</dbReference>
<keyword evidence="13 16" id="KW-1133">Transmembrane helix</keyword>
<protein>
    <recommendedName>
        <fullName evidence="5 16">Cellulose synthase catalytic subunit [UDP-forming]</fullName>
        <ecNumber evidence="4 16">2.4.1.12</ecNumber>
    </recommendedName>
</protein>
<evidence type="ECO:0000256" key="16">
    <source>
        <dbReference type="RuleBase" id="RU365020"/>
    </source>
</evidence>
<evidence type="ECO:0000256" key="6">
    <source>
        <dbReference type="ARBA" id="ARBA00022475"/>
    </source>
</evidence>
<evidence type="ECO:0000256" key="15">
    <source>
        <dbReference type="ARBA" id="ARBA00048682"/>
    </source>
</evidence>
<dbReference type="InterPro" id="IPR001173">
    <property type="entry name" value="Glyco_trans_2-like"/>
</dbReference>
<dbReference type="EC" id="2.4.1.12" evidence="4 16"/>
<evidence type="ECO:0000256" key="8">
    <source>
        <dbReference type="ARBA" id="ARBA00022636"/>
    </source>
</evidence>
<keyword evidence="7 16" id="KW-0997">Cell inner membrane</keyword>
<evidence type="ECO:0000256" key="5">
    <source>
        <dbReference type="ARBA" id="ARBA00018714"/>
    </source>
</evidence>
<dbReference type="NCBIfam" id="TIGR03030">
    <property type="entry name" value="CelA"/>
    <property type="match status" value="1"/>
</dbReference>
<name>Q6LRE9_PHOPR</name>
<proteinExistence type="inferred from homology"/>
<evidence type="ECO:0000256" key="12">
    <source>
        <dbReference type="ARBA" id="ARBA00022916"/>
    </source>
</evidence>
<evidence type="ECO:0000256" key="1">
    <source>
        <dbReference type="ARBA" id="ARBA00004429"/>
    </source>
</evidence>
<organism evidence="19 20">
    <name type="scientific">Photobacterium profundum (strain SS9)</name>
    <dbReference type="NCBI Taxonomy" id="298386"/>
    <lineage>
        <taxon>Bacteria</taxon>
        <taxon>Pseudomonadati</taxon>
        <taxon>Pseudomonadota</taxon>
        <taxon>Gammaproteobacteria</taxon>
        <taxon>Vibrionales</taxon>
        <taxon>Vibrionaceae</taxon>
        <taxon>Photobacterium</taxon>
    </lineage>
</organism>
<dbReference type="GO" id="GO:0030244">
    <property type="term" value="P:cellulose biosynthetic process"/>
    <property type="evidence" value="ECO:0007669"/>
    <property type="project" value="UniProtKB-KW"/>
</dbReference>